<evidence type="ECO:0000259" key="9">
    <source>
        <dbReference type="PROSITE" id="PS51722"/>
    </source>
</evidence>
<dbReference type="InterPro" id="IPR014721">
    <property type="entry name" value="Ribsml_uS5_D2-typ_fold_subgr"/>
</dbReference>
<dbReference type="FunFam" id="3.30.70.240:FF:000001">
    <property type="entry name" value="Elongation factor G"/>
    <property type="match status" value="1"/>
</dbReference>
<dbReference type="Gene3D" id="3.30.70.870">
    <property type="entry name" value="Elongation Factor G (Translational Gtpase), domain 3"/>
    <property type="match status" value="1"/>
</dbReference>
<dbReference type="PANTHER" id="PTHR43261">
    <property type="entry name" value="TRANSLATION ELONGATION FACTOR G-RELATED"/>
    <property type="match status" value="1"/>
</dbReference>
<keyword evidence="5" id="KW-0648">Protein biosynthesis</keyword>
<dbReference type="InterPro" id="IPR000640">
    <property type="entry name" value="EFG_V-like"/>
</dbReference>
<keyword evidence="6" id="KW-0342">GTP-binding</keyword>
<dbReference type="GO" id="GO:0003746">
    <property type="term" value="F:translation elongation factor activity"/>
    <property type="evidence" value="ECO:0007669"/>
    <property type="project" value="UniProtKB-UniRule"/>
</dbReference>
<dbReference type="PROSITE" id="PS51722">
    <property type="entry name" value="G_TR_2"/>
    <property type="match status" value="1"/>
</dbReference>
<evidence type="ECO:0000313" key="11">
    <source>
        <dbReference type="Proteomes" id="UP000595564"/>
    </source>
</evidence>
<protein>
    <recommendedName>
        <fullName evidence="2 8">Elongation factor G</fullName>
    </recommendedName>
</protein>
<dbReference type="Pfam" id="PF00679">
    <property type="entry name" value="EFG_C"/>
    <property type="match status" value="1"/>
</dbReference>
<dbReference type="RefSeq" id="WP_201328064.1">
    <property type="nucleotide sequence ID" value="NZ_AP017470.1"/>
</dbReference>
<dbReference type="CDD" id="cd16262">
    <property type="entry name" value="EFG_III"/>
    <property type="match status" value="1"/>
</dbReference>
<evidence type="ECO:0000313" key="10">
    <source>
        <dbReference type="EMBL" id="BBB31732.1"/>
    </source>
</evidence>
<dbReference type="InterPro" id="IPR004540">
    <property type="entry name" value="Transl_elong_EFG/EF2"/>
</dbReference>
<dbReference type="GO" id="GO:0032790">
    <property type="term" value="P:ribosome disassembly"/>
    <property type="evidence" value="ECO:0007669"/>
    <property type="project" value="TreeGrafter"/>
</dbReference>
<dbReference type="Pfam" id="PF14492">
    <property type="entry name" value="EFG_III"/>
    <property type="match status" value="1"/>
</dbReference>
<dbReference type="InterPro" id="IPR047872">
    <property type="entry name" value="EFG_IV"/>
</dbReference>
<dbReference type="Proteomes" id="UP000595564">
    <property type="component" value="Chromosome"/>
</dbReference>
<evidence type="ECO:0000256" key="2">
    <source>
        <dbReference type="ARBA" id="ARBA00017872"/>
    </source>
</evidence>
<proteinExistence type="inferred from homology"/>
<dbReference type="NCBIfam" id="TIGR00484">
    <property type="entry name" value="EF-G"/>
    <property type="match status" value="1"/>
</dbReference>
<dbReference type="Pfam" id="PF00009">
    <property type="entry name" value="GTP_EFTU"/>
    <property type="match status" value="1"/>
</dbReference>
<dbReference type="NCBIfam" id="NF009379">
    <property type="entry name" value="PRK12740.1-3"/>
    <property type="match status" value="1"/>
</dbReference>
<evidence type="ECO:0000256" key="1">
    <source>
        <dbReference type="ARBA" id="ARBA00005870"/>
    </source>
</evidence>
<dbReference type="EMBL" id="AP017470">
    <property type="protein sequence ID" value="BBB31732.1"/>
    <property type="molecule type" value="Genomic_DNA"/>
</dbReference>
<evidence type="ECO:0000256" key="5">
    <source>
        <dbReference type="ARBA" id="ARBA00022917"/>
    </source>
</evidence>
<dbReference type="GO" id="GO:0005525">
    <property type="term" value="F:GTP binding"/>
    <property type="evidence" value="ECO:0007669"/>
    <property type="project" value="UniProtKB-UniRule"/>
</dbReference>
<sequence length="693" mass="77427">MKVYETKNLRVVTLVGHGDTGKTSLTSAMLFNAGVTNRLTKVDDGNAITDYDPEEIKRKISLTTSLAFFERNKVKVNILDTPGYGNFFPEARGALRITDYVGFLVCGVSGVEVQTEKAWKIAKELGKPGFFVVNKLDRENSDFNKVVEGIQKKFGTEAVPVAIPVGKESGFKGMVDILSNTAYIYEEEETGKFSKTEVPADMQDAVQEAREKLMETIAESDEELMEKFFEAGELSDEDMRKGLGKAIKNRELFPILPASAIKNINIHQLMDFIVDVLDSPFGQENDAKLNGEDIKVKMDPEEKTSVFVFKVISDQHAGRINIFRVMSGVLNADTVLRNTVKDIDEKIGSIFLLQGKDHDKVEKLYAGDIGGVAKLKETFISDTLAEKDFPVVFEPIKFPEPAISFAIEPKSKGDEEKISAALKKINEEDPLLKLERDPQTNQLLISGSGQLHVEVALAKMKERFKVDAVLLPPKVPYRETIKKKVDVEAKYKKQTGGKGQYGHCKIIMEPLERGKDFEFEDKIFGGAIPKTYIPAVEKGIQEARMKGYLAGYPVVDFKVTLYDGSYHEVDSSEMAFKIAGSMAFKKAMEQAKPTLLEPIMQVEIYAPEEFMGDIMGDLNSRRGRIQGMEAAGDNQLIKALVPMAEMLTYESTLRSITGGRGTFHMEFSHYEEVPANIQQKIIEEYKKQQEENA</sequence>
<evidence type="ECO:0000256" key="7">
    <source>
        <dbReference type="ARBA" id="ARBA00024731"/>
    </source>
</evidence>
<organism evidence="10 11">
    <name type="scientific">Thermotomaculum hydrothermale</name>
    <dbReference type="NCBI Taxonomy" id="981385"/>
    <lineage>
        <taxon>Bacteria</taxon>
        <taxon>Pseudomonadati</taxon>
        <taxon>Acidobacteriota</taxon>
        <taxon>Holophagae</taxon>
        <taxon>Thermotomaculales</taxon>
        <taxon>Thermotomaculaceae</taxon>
        <taxon>Thermotomaculum</taxon>
    </lineage>
</organism>
<dbReference type="InterPro" id="IPR027417">
    <property type="entry name" value="P-loop_NTPase"/>
</dbReference>
<dbReference type="Gene3D" id="3.40.50.300">
    <property type="entry name" value="P-loop containing nucleotide triphosphate hydrolases"/>
    <property type="match status" value="1"/>
</dbReference>
<dbReference type="CDD" id="cd04170">
    <property type="entry name" value="EF-G_bact"/>
    <property type="match status" value="1"/>
</dbReference>
<dbReference type="SUPFAM" id="SSF54980">
    <property type="entry name" value="EF-G C-terminal domain-like"/>
    <property type="match status" value="2"/>
</dbReference>
<dbReference type="GO" id="GO:0003924">
    <property type="term" value="F:GTPase activity"/>
    <property type="evidence" value="ECO:0007669"/>
    <property type="project" value="InterPro"/>
</dbReference>
<dbReference type="NCBIfam" id="NF009891">
    <property type="entry name" value="PRK13351.1-1"/>
    <property type="match status" value="1"/>
</dbReference>
<dbReference type="AlphaFoldDB" id="A0A7R6PKB4"/>
<dbReference type="InterPro" id="IPR009000">
    <property type="entry name" value="Transl_B-barrel_sf"/>
</dbReference>
<dbReference type="SUPFAM" id="SSF50447">
    <property type="entry name" value="Translation proteins"/>
    <property type="match status" value="1"/>
</dbReference>
<feature type="domain" description="Tr-type G" evidence="9">
    <location>
        <begin position="7"/>
        <end position="281"/>
    </location>
</feature>
<comment type="function">
    <text evidence="7">Catalyzes the GTP-dependent ribosomal translocation step during translation elongation. During this step, the ribosome changes from the pre-translocational (PRE) to the post-translocational (POST) state as the newly formed A-site-bound peptidyl-tRNA and P-site-bound deacylated tRNA move to the P and E sites, respectively. Catalyzes the coordinated movement of the two tRNA molecules, the mRNA and conformational changes in the ribosome.</text>
</comment>
<dbReference type="SUPFAM" id="SSF52540">
    <property type="entry name" value="P-loop containing nucleoside triphosphate hydrolases"/>
    <property type="match status" value="1"/>
</dbReference>
<dbReference type="InterPro" id="IPR005517">
    <property type="entry name" value="Transl_elong_EFG/EF2_IV"/>
</dbReference>
<evidence type="ECO:0000256" key="8">
    <source>
        <dbReference type="NCBIfam" id="TIGR00484"/>
    </source>
</evidence>
<keyword evidence="11" id="KW-1185">Reference proteome</keyword>
<dbReference type="PANTHER" id="PTHR43261:SF6">
    <property type="entry name" value="ELONGATION FACTOR G-LIKE PROTEIN"/>
    <property type="match status" value="1"/>
</dbReference>
<reference evidence="10 11" key="1">
    <citation type="journal article" date="2012" name="Extremophiles">
        <title>Thermotomaculum hydrothermale gen. nov., sp. nov., a novel heterotrophic thermophile within the phylum Acidobacteria from a deep-sea hydrothermal vent chimney in the Southern Okinawa Trough.</title>
        <authorList>
            <person name="Izumi H."/>
            <person name="Nunoura T."/>
            <person name="Miyazaki M."/>
            <person name="Mino S."/>
            <person name="Toki T."/>
            <person name="Takai K."/>
            <person name="Sako Y."/>
            <person name="Sawabe T."/>
            <person name="Nakagawa S."/>
        </authorList>
    </citation>
    <scope>NUCLEOTIDE SEQUENCE [LARGE SCALE GENOMIC DNA]</scope>
    <source>
        <strain evidence="10 11">AC55</strain>
    </source>
</reference>
<dbReference type="Gene3D" id="3.30.230.10">
    <property type="match status" value="1"/>
</dbReference>
<dbReference type="KEGG" id="thyd:TTHT_0084"/>
<dbReference type="InterPro" id="IPR005225">
    <property type="entry name" value="Small_GTP-bd"/>
</dbReference>
<dbReference type="SMART" id="SM00889">
    <property type="entry name" value="EFG_IV"/>
    <property type="match status" value="1"/>
</dbReference>
<dbReference type="InterPro" id="IPR000795">
    <property type="entry name" value="T_Tr_GTP-bd_dom"/>
</dbReference>
<dbReference type="InterPro" id="IPR009022">
    <property type="entry name" value="EFG_III"/>
</dbReference>
<dbReference type="InterPro" id="IPR041095">
    <property type="entry name" value="EFG_II"/>
</dbReference>
<dbReference type="NCBIfam" id="TIGR00231">
    <property type="entry name" value="small_GTP"/>
    <property type="match status" value="1"/>
</dbReference>
<dbReference type="InterPro" id="IPR035647">
    <property type="entry name" value="EFG_III/V"/>
</dbReference>
<evidence type="ECO:0000256" key="6">
    <source>
        <dbReference type="ARBA" id="ARBA00023134"/>
    </source>
</evidence>
<comment type="similarity">
    <text evidence="1">Belongs to the TRAFAC class translation factor GTPase superfamily. Classic translation factor GTPase family. EF-G/EF-2 subfamily.</text>
</comment>
<accession>A0A7R6PKB4</accession>
<dbReference type="SMART" id="SM00838">
    <property type="entry name" value="EFG_C"/>
    <property type="match status" value="1"/>
</dbReference>
<dbReference type="InterPro" id="IPR035649">
    <property type="entry name" value="EFG_V"/>
</dbReference>
<dbReference type="NCBIfam" id="NF009381">
    <property type="entry name" value="PRK12740.1-5"/>
    <property type="match status" value="1"/>
</dbReference>
<name>A0A7R6PKB4_9BACT</name>
<dbReference type="Pfam" id="PF22042">
    <property type="entry name" value="EF-G_D2"/>
    <property type="match status" value="1"/>
</dbReference>
<dbReference type="CDD" id="cd03713">
    <property type="entry name" value="EFG_mtEFG_C"/>
    <property type="match status" value="1"/>
</dbReference>
<evidence type="ECO:0000256" key="4">
    <source>
        <dbReference type="ARBA" id="ARBA00022768"/>
    </source>
</evidence>
<dbReference type="Pfam" id="PF03764">
    <property type="entry name" value="EFG_IV"/>
    <property type="match status" value="1"/>
</dbReference>
<dbReference type="Gene3D" id="2.40.30.10">
    <property type="entry name" value="Translation factors"/>
    <property type="match status" value="1"/>
</dbReference>
<dbReference type="Gene3D" id="3.30.70.240">
    <property type="match status" value="1"/>
</dbReference>
<dbReference type="InterPro" id="IPR053905">
    <property type="entry name" value="EF-G-like_DII"/>
</dbReference>
<dbReference type="InterPro" id="IPR020568">
    <property type="entry name" value="Ribosomal_Su5_D2-typ_SF"/>
</dbReference>
<dbReference type="SUPFAM" id="SSF54211">
    <property type="entry name" value="Ribosomal protein S5 domain 2-like"/>
    <property type="match status" value="1"/>
</dbReference>
<keyword evidence="4 10" id="KW-0251">Elongation factor</keyword>
<dbReference type="CDD" id="cd01434">
    <property type="entry name" value="EFG_mtEFG1_IV"/>
    <property type="match status" value="1"/>
</dbReference>
<dbReference type="FunFam" id="3.30.230.10:FF:000003">
    <property type="entry name" value="Elongation factor G"/>
    <property type="match status" value="1"/>
</dbReference>
<evidence type="ECO:0000256" key="3">
    <source>
        <dbReference type="ARBA" id="ARBA00022741"/>
    </source>
</evidence>
<gene>
    <name evidence="10" type="ORF">TTHT_0084</name>
</gene>
<keyword evidence="3" id="KW-0547">Nucleotide-binding</keyword>